<dbReference type="AlphaFoldDB" id="A0A7H1Q155"/>
<sequence>MSFGARSRAALASLGTLGLALVAGVSPASAADGKPTTPTQLFNGYRTCSTDADRPTYLSAVGNLVVEGIPGTADTTGSPSVSIRYQVFPVGDPTRTATVTRDHTAAGYEAPGILPADALTDGQTYAWQAQTVVGDAVSDWTSPCFITIDSSRPANAPTVSSPNYPPTGWNQGGEPVTFKLSPNGVDDVTGYEYSWQQDLPVIGTSIGDHGIPQPVDPYADTKYFTRADATDGSATISLVPPTGVGPMTLWVRSLDRAYNSSATSSYGFYVSSTAPTLTPAVPSPEFGVPTTFTLRPDPALQAKSPVVGYSVHTSGGSTPDRTIDVAAAADGTADVQLTLDGVYGEFVQVTSKSANGWVSDAASWSSSYDTTPAVASDVYPEYGSSGGVGVPGTFTFTSKVKDVVSFTYSFNGGPEATVAAGADGTASVDWTPDSDGGTDLMVSATTGSGIQLAPYDYFFTVN</sequence>
<accession>A0A7H1Q155</accession>
<evidence type="ECO:0000313" key="2">
    <source>
        <dbReference type="EMBL" id="QNT94035.1"/>
    </source>
</evidence>
<proteinExistence type="predicted"/>
<dbReference type="Proteomes" id="UP000516422">
    <property type="component" value="Chromosome"/>
</dbReference>
<evidence type="ECO:0000313" key="3">
    <source>
        <dbReference type="Proteomes" id="UP000516422"/>
    </source>
</evidence>
<feature type="signal peptide" evidence="1">
    <location>
        <begin position="1"/>
        <end position="30"/>
    </location>
</feature>
<organism evidence="2 3">
    <name type="scientific">Streptomyces griseofuscus</name>
    <dbReference type="NCBI Taxonomy" id="146922"/>
    <lineage>
        <taxon>Bacteria</taxon>
        <taxon>Bacillati</taxon>
        <taxon>Actinomycetota</taxon>
        <taxon>Actinomycetes</taxon>
        <taxon>Kitasatosporales</taxon>
        <taxon>Streptomycetaceae</taxon>
        <taxon>Streptomyces</taxon>
    </lineage>
</organism>
<keyword evidence="1" id="KW-0732">Signal</keyword>
<dbReference type="EMBL" id="CP051006">
    <property type="protein sequence ID" value="QNT94035.1"/>
    <property type="molecule type" value="Genomic_DNA"/>
</dbReference>
<evidence type="ECO:0000256" key="1">
    <source>
        <dbReference type="SAM" id="SignalP"/>
    </source>
</evidence>
<feature type="chain" id="PRO_5028965723" evidence="1">
    <location>
        <begin position="31"/>
        <end position="462"/>
    </location>
</feature>
<reference evidence="2 3" key="1">
    <citation type="submission" date="2020-04" db="EMBL/GenBank/DDBJ databases">
        <title>Characterization and engineering of Streptomyces griseofuscus DSM40191 as a potential heterologous host for expression of BGCs.</title>
        <authorList>
            <person name="Gren T."/>
            <person name="Whitford C.M."/>
            <person name="Mohite O.S."/>
            <person name="Joergensen T.S."/>
            <person name="Nielsen J.B."/>
            <person name="Lee S.Y."/>
            <person name="Weber T."/>
        </authorList>
    </citation>
    <scope>NUCLEOTIDE SEQUENCE [LARGE SCALE GENOMIC DNA]</scope>
    <source>
        <strain evidence="2 3">DSM 40191</strain>
    </source>
</reference>
<dbReference type="KEGG" id="sgf:HEP81_03737"/>
<dbReference type="GeneID" id="91463306"/>
<protein>
    <submittedName>
        <fullName evidence="2">Uncharacterized protein</fullName>
    </submittedName>
</protein>
<gene>
    <name evidence="2" type="ORF">HEP81_03737</name>
</gene>
<name>A0A7H1Q155_9ACTN</name>
<dbReference type="RefSeq" id="WP_037650117.1">
    <property type="nucleotide sequence ID" value="NZ_CP051006.1"/>
</dbReference>